<name>A0A0R1VQR4_9LACO</name>
<evidence type="ECO:0000313" key="11">
    <source>
        <dbReference type="Proteomes" id="UP000051307"/>
    </source>
</evidence>
<dbReference type="PATRIC" id="fig|1423767.3.peg.348"/>
<dbReference type="InterPro" id="IPR027417">
    <property type="entry name" value="P-loop_NTPase"/>
</dbReference>
<feature type="domain" description="ABC transporter" evidence="8">
    <location>
        <begin position="345"/>
        <end position="579"/>
    </location>
</feature>
<accession>A0A0R1VQR4</accession>
<dbReference type="Gene3D" id="1.20.1560.10">
    <property type="entry name" value="ABC transporter type 1, transmembrane domain"/>
    <property type="match status" value="1"/>
</dbReference>
<dbReference type="InterPro" id="IPR011527">
    <property type="entry name" value="ABC1_TM_dom"/>
</dbReference>
<dbReference type="RefSeq" id="WP_025015292.1">
    <property type="nucleotide sequence ID" value="NZ_AZFU01000015.1"/>
</dbReference>
<dbReference type="PROSITE" id="PS50893">
    <property type="entry name" value="ABC_TRANSPORTER_2"/>
    <property type="match status" value="1"/>
</dbReference>
<keyword evidence="3" id="KW-0547">Nucleotide-binding</keyword>
<organism evidence="10 11">
    <name type="scientific">Lactobacillus kitasatonis DSM 16761 = JCM 1039</name>
    <dbReference type="NCBI Taxonomy" id="1423767"/>
    <lineage>
        <taxon>Bacteria</taxon>
        <taxon>Bacillati</taxon>
        <taxon>Bacillota</taxon>
        <taxon>Bacilli</taxon>
        <taxon>Lactobacillales</taxon>
        <taxon>Lactobacillaceae</taxon>
        <taxon>Lactobacillus</taxon>
    </lineage>
</organism>
<evidence type="ECO:0000256" key="1">
    <source>
        <dbReference type="ARBA" id="ARBA00004651"/>
    </source>
</evidence>
<dbReference type="GO" id="GO:0016887">
    <property type="term" value="F:ATP hydrolysis activity"/>
    <property type="evidence" value="ECO:0007669"/>
    <property type="project" value="InterPro"/>
</dbReference>
<feature type="transmembrane region" description="Helical" evidence="7">
    <location>
        <begin position="64"/>
        <end position="83"/>
    </location>
</feature>
<feature type="transmembrane region" description="Helical" evidence="7">
    <location>
        <begin position="28"/>
        <end position="52"/>
    </location>
</feature>
<evidence type="ECO:0000256" key="5">
    <source>
        <dbReference type="ARBA" id="ARBA00022989"/>
    </source>
</evidence>
<evidence type="ECO:0000313" key="10">
    <source>
        <dbReference type="EMBL" id="KRM05107.1"/>
    </source>
</evidence>
<keyword evidence="4" id="KW-0067">ATP-binding</keyword>
<dbReference type="CDD" id="cd03247">
    <property type="entry name" value="ABCC_cytochrome_bd"/>
    <property type="match status" value="1"/>
</dbReference>
<dbReference type="SUPFAM" id="SSF90123">
    <property type="entry name" value="ABC transporter transmembrane region"/>
    <property type="match status" value="1"/>
</dbReference>
<gene>
    <name evidence="10" type="ORF">FC59_GL000335</name>
</gene>
<proteinExistence type="predicted"/>
<dbReference type="GO" id="GO:0045454">
    <property type="term" value="P:cell redox homeostasis"/>
    <property type="evidence" value="ECO:0007669"/>
    <property type="project" value="InterPro"/>
</dbReference>
<evidence type="ECO:0000256" key="4">
    <source>
        <dbReference type="ARBA" id="ARBA00022840"/>
    </source>
</evidence>
<dbReference type="GO" id="GO:0015421">
    <property type="term" value="F:ABC-type oligopeptide transporter activity"/>
    <property type="evidence" value="ECO:0007669"/>
    <property type="project" value="TreeGrafter"/>
</dbReference>
<comment type="caution">
    <text evidence="10">The sequence shown here is derived from an EMBL/GenBank/DDBJ whole genome shotgun (WGS) entry which is preliminary data.</text>
</comment>
<dbReference type="NCBIfam" id="TIGR02868">
    <property type="entry name" value="CydC"/>
    <property type="match status" value="1"/>
</dbReference>
<evidence type="ECO:0000259" key="9">
    <source>
        <dbReference type="PROSITE" id="PS50929"/>
    </source>
</evidence>
<dbReference type="InterPro" id="IPR003593">
    <property type="entry name" value="AAA+_ATPase"/>
</dbReference>
<dbReference type="EMBL" id="AZFU01000015">
    <property type="protein sequence ID" value="KRM05107.1"/>
    <property type="molecule type" value="Genomic_DNA"/>
</dbReference>
<sequence length="582" mass="65996">MNNKIPIIKALKHDRWVKPFLYRYKKTLILAIFLGILTFVCGAGLMFCAGFLISKSATRPENILLVYVPIVLTRAFGIARPAIQYFERIVSHNWVLRMTSKFRQKMYDALEKDAALFNSKYQLGDVLGLLSDDISHIQNLYLRSIFPMFVAWGLYAIIVISLGILSPLMGLWMLVTFGLMIFTIPIWSIVVNGARQDYEKAAQDKLYVDLTDNVMGVTDWMLAGRSQEFLQLHVDSREKLLDVHQRMKKFERFRNFLMQMLFLLIVISLIIWGAAKFGGQQSPLTNWIAAFVLAAFPLNEALAGLPTAAQETNVYQKSLVRLNNLPDPDQKVKEKALSIAAPYNLTIQNIHYTYPHTKKEILRGINLDIHAGEKIAILGKSGAGKSTLAALLRGDRKPTEGQIDLNGIDVTKFGDQMPKYFSVINQKPYLFNTTIANNLRLGNKEASDDQLWDVLDRVGLKKTIEALPEKLETQVEEAGLRFSGGERHRLSLARILLKNTPIVLLDEPTVGLDPITEQAVIETFMKQLNGKTLIWITHHLQGIEKMNQVIFIEDGQIAMQGTPEQLWQNPRYRELKKADQGL</sequence>
<keyword evidence="5 7" id="KW-1133">Transmembrane helix</keyword>
<dbReference type="InterPro" id="IPR036640">
    <property type="entry name" value="ABC1_TM_sf"/>
</dbReference>
<feature type="domain" description="ABC transmembrane type-1" evidence="9">
    <location>
        <begin position="29"/>
        <end position="311"/>
    </location>
</feature>
<dbReference type="GO" id="GO:0005524">
    <property type="term" value="F:ATP binding"/>
    <property type="evidence" value="ECO:0007669"/>
    <property type="project" value="UniProtKB-KW"/>
</dbReference>
<dbReference type="Gene3D" id="3.40.50.300">
    <property type="entry name" value="P-loop containing nucleotide triphosphate hydrolases"/>
    <property type="match status" value="1"/>
</dbReference>
<dbReference type="InterPro" id="IPR039421">
    <property type="entry name" value="Type_1_exporter"/>
</dbReference>
<dbReference type="SMART" id="SM00382">
    <property type="entry name" value="AAA"/>
    <property type="match status" value="1"/>
</dbReference>
<dbReference type="Pfam" id="PF00005">
    <property type="entry name" value="ABC_tran"/>
    <property type="match status" value="1"/>
</dbReference>
<dbReference type="SUPFAM" id="SSF52540">
    <property type="entry name" value="P-loop containing nucleoside triphosphate hydrolases"/>
    <property type="match status" value="1"/>
</dbReference>
<feature type="transmembrane region" description="Helical" evidence="7">
    <location>
        <begin position="171"/>
        <end position="190"/>
    </location>
</feature>
<evidence type="ECO:0000256" key="3">
    <source>
        <dbReference type="ARBA" id="ARBA00022741"/>
    </source>
</evidence>
<dbReference type="Proteomes" id="UP000051307">
    <property type="component" value="Unassembled WGS sequence"/>
</dbReference>
<evidence type="ECO:0000256" key="2">
    <source>
        <dbReference type="ARBA" id="ARBA00022692"/>
    </source>
</evidence>
<dbReference type="PANTHER" id="PTHR43394:SF1">
    <property type="entry name" value="ATP-BINDING CASSETTE SUB-FAMILY B MEMBER 10, MITOCHONDRIAL"/>
    <property type="match status" value="1"/>
</dbReference>
<reference evidence="10 11" key="1">
    <citation type="journal article" date="2015" name="Genome Announc.">
        <title>Expanding the biotechnology potential of lactobacilli through comparative genomics of 213 strains and associated genera.</title>
        <authorList>
            <person name="Sun Z."/>
            <person name="Harris H.M."/>
            <person name="McCann A."/>
            <person name="Guo C."/>
            <person name="Argimon S."/>
            <person name="Zhang W."/>
            <person name="Yang X."/>
            <person name="Jeffery I.B."/>
            <person name="Cooney J.C."/>
            <person name="Kagawa T.F."/>
            <person name="Liu W."/>
            <person name="Song Y."/>
            <person name="Salvetti E."/>
            <person name="Wrobel A."/>
            <person name="Rasinkangas P."/>
            <person name="Parkhill J."/>
            <person name="Rea M.C."/>
            <person name="O'Sullivan O."/>
            <person name="Ritari J."/>
            <person name="Douillard F.P."/>
            <person name="Paul Ross R."/>
            <person name="Yang R."/>
            <person name="Briner A.E."/>
            <person name="Felis G.E."/>
            <person name="de Vos W.M."/>
            <person name="Barrangou R."/>
            <person name="Klaenhammer T.R."/>
            <person name="Caufield P.W."/>
            <person name="Cui Y."/>
            <person name="Zhang H."/>
            <person name="O'Toole P.W."/>
        </authorList>
    </citation>
    <scope>NUCLEOTIDE SEQUENCE [LARGE SCALE GENOMIC DNA]</scope>
    <source>
        <strain evidence="10 11">DSM 16761</strain>
    </source>
</reference>
<dbReference type="Pfam" id="PF00664">
    <property type="entry name" value="ABC_membrane"/>
    <property type="match status" value="1"/>
</dbReference>
<dbReference type="PANTHER" id="PTHR43394">
    <property type="entry name" value="ATP-DEPENDENT PERMEASE MDL1, MITOCHONDRIAL"/>
    <property type="match status" value="1"/>
</dbReference>
<keyword evidence="2 7" id="KW-0812">Transmembrane</keyword>
<evidence type="ECO:0000259" key="8">
    <source>
        <dbReference type="PROSITE" id="PS50893"/>
    </source>
</evidence>
<feature type="transmembrane region" description="Helical" evidence="7">
    <location>
        <begin position="256"/>
        <end position="275"/>
    </location>
</feature>
<feature type="transmembrane region" description="Helical" evidence="7">
    <location>
        <begin position="145"/>
        <end position="165"/>
    </location>
</feature>
<keyword evidence="6 7" id="KW-0472">Membrane</keyword>
<evidence type="ECO:0000256" key="6">
    <source>
        <dbReference type="ARBA" id="ARBA00023136"/>
    </source>
</evidence>
<dbReference type="InterPro" id="IPR003439">
    <property type="entry name" value="ABC_transporter-like_ATP-bd"/>
</dbReference>
<comment type="subcellular location">
    <subcellularLocation>
        <location evidence="1">Cell membrane</location>
        <topology evidence="1">Multi-pass membrane protein</topology>
    </subcellularLocation>
</comment>
<evidence type="ECO:0000256" key="7">
    <source>
        <dbReference type="SAM" id="Phobius"/>
    </source>
</evidence>
<dbReference type="GO" id="GO:0034775">
    <property type="term" value="P:glutathione transmembrane transport"/>
    <property type="evidence" value="ECO:0007669"/>
    <property type="project" value="InterPro"/>
</dbReference>
<dbReference type="OrthoDB" id="9802264at2"/>
<dbReference type="PROSITE" id="PS50929">
    <property type="entry name" value="ABC_TM1F"/>
    <property type="match status" value="1"/>
</dbReference>
<dbReference type="GO" id="GO:0005886">
    <property type="term" value="C:plasma membrane"/>
    <property type="evidence" value="ECO:0007669"/>
    <property type="project" value="UniProtKB-SubCell"/>
</dbReference>
<dbReference type="InterPro" id="IPR014223">
    <property type="entry name" value="ABC_CydC/D"/>
</dbReference>
<protein>
    <submittedName>
        <fullName evidence="10">ABC superfamily ATP binding cassette transporter, ABC membrane protein</fullName>
    </submittedName>
</protein>
<dbReference type="AlphaFoldDB" id="A0A0R1VQR4"/>
<dbReference type="eggNOG" id="COG4987">
    <property type="taxonomic scope" value="Bacteria"/>
</dbReference>